<evidence type="ECO:0000313" key="2">
    <source>
        <dbReference type="EMBL" id="KAJ2895842.1"/>
    </source>
</evidence>
<feature type="compositionally biased region" description="Acidic residues" evidence="1">
    <location>
        <begin position="137"/>
        <end position="149"/>
    </location>
</feature>
<evidence type="ECO:0000313" key="3">
    <source>
        <dbReference type="Proteomes" id="UP001201980"/>
    </source>
</evidence>
<reference evidence="2" key="1">
    <citation type="submission" date="2022-07" db="EMBL/GenBank/DDBJ databases">
        <title>Draft genome sequence of Zalerion maritima ATCC 34329, a (micro)plastics degrading marine fungus.</title>
        <authorList>
            <person name="Paco A."/>
            <person name="Goncalves M.F.M."/>
            <person name="Rocha-Santos T.A.P."/>
            <person name="Alves A."/>
        </authorList>
    </citation>
    <scope>NUCLEOTIDE SEQUENCE</scope>
    <source>
        <strain evidence="2">ATCC 34329</strain>
    </source>
</reference>
<name>A0AAD5WQI5_9PEZI</name>
<feature type="compositionally biased region" description="Gly residues" evidence="1">
    <location>
        <begin position="310"/>
        <end position="319"/>
    </location>
</feature>
<organism evidence="2 3">
    <name type="scientific">Zalerion maritima</name>
    <dbReference type="NCBI Taxonomy" id="339359"/>
    <lineage>
        <taxon>Eukaryota</taxon>
        <taxon>Fungi</taxon>
        <taxon>Dikarya</taxon>
        <taxon>Ascomycota</taxon>
        <taxon>Pezizomycotina</taxon>
        <taxon>Sordariomycetes</taxon>
        <taxon>Lulworthiomycetidae</taxon>
        <taxon>Lulworthiales</taxon>
        <taxon>Lulworthiaceae</taxon>
        <taxon>Zalerion</taxon>
    </lineage>
</organism>
<dbReference type="AlphaFoldDB" id="A0AAD5WQI5"/>
<dbReference type="PANTHER" id="PTHR42815:SF2">
    <property type="entry name" value="FAD-BINDING, PUTATIVE (AFU_ORTHOLOGUE AFUA_6G07600)-RELATED"/>
    <property type="match status" value="1"/>
</dbReference>
<feature type="compositionally biased region" description="Basic and acidic residues" evidence="1">
    <location>
        <begin position="320"/>
        <end position="329"/>
    </location>
</feature>
<sequence>MATTATTLVPGSFHAGESHIRSLLRVPSGPDPRQGNPTSIGLPRAYAYRASISPVIAVGALDAQLRPWATLWGGDRADAEAGGAGGGACAPVGQDVLGIRGTVDCAHDPVVGALFGGRVGKGEVVRADDGAEYAGEEKEEEKEEEEEEEATKGIGRGRRKNLMAALTIDFESRDRVKLAGKFVAGAVFGADEDEVGKGKDDEVARDDESESESKKKKAGALRLAFAVRESLGNCPKYLNKKDVRPVTPEPELVVENEGKDEGVLGPKALELIRRADMFFVSSCDGGECMDVNHRGGQEGFVRVLETGTRTGTGTGTGTGKGERESEGEGGKSVLVWPECEQFPYFLGDSMGKSWLGWGEVDDSVLTEDIY</sequence>
<dbReference type="PANTHER" id="PTHR42815">
    <property type="entry name" value="FAD-BINDING, PUTATIVE (AFU_ORTHOLOGUE AFUA_6G07600)-RELATED"/>
    <property type="match status" value="1"/>
</dbReference>
<dbReference type="Proteomes" id="UP001201980">
    <property type="component" value="Unassembled WGS sequence"/>
</dbReference>
<dbReference type="EMBL" id="JAKWBI020000371">
    <property type="protein sequence ID" value="KAJ2895842.1"/>
    <property type="molecule type" value="Genomic_DNA"/>
</dbReference>
<protein>
    <submittedName>
        <fullName evidence="2">Uncharacterized protein</fullName>
    </submittedName>
</protein>
<feature type="region of interest" description="Disordered" evidence="1">
    <location>
        <begin position="194"/>
        <end position="216"/>
    </location>
</feature>
<comment type="caution">
    <text evidence="2">The sequence shown here is derived from an EMBL/GenBank/DDBJ whole genome shotgun (WGS) entry which is preliminary data.</text>
</comment>
<evidence type="ECO:0000256" key="1">
    <source>
        <dbReference type="SAM" id="MobiDB-lite"/>
    </source>
</evidence>
<feature type="region of interest" description="Disordered" evidence="1">
    <location>
        <begin position="131"/>
        <end position="156"/>
    </location>
</feature>
<accession>A0AAD5WQI5</accession>
<proteinExistence type="predicted"/>
<keyword evidence="3" id="KW-1185">Reference proteome</keyword>
<gene>
    <name evidence="2" type="ORF">MKZ38_006126</name>
</gene>
<feature type="region of interest" description="Disordered" evidence="1">
    <location>
        <begin position="307"/>
        <end position="330"/>
    </location>
</feature>